<proteinExistence type="predicted"/>
<feature type="region of interest" description="Disordered" evidence="1">
    <location>
        <begin position="466"/>
        <end position="496"/>
    </location>
</feature>
<feature type="region of interest" description="Disordered" evidence="1">
    <location>
        <begin position="267"/>
        <end position="304"/>
    </location>
</feature>
<feature type="compositionally biased region" description="Basic and acidic residues" evidence="1">
    <location>
        <begin position="522"/>
        <end position="536"/>
    </location>
</feature>
<gene>
    <name evidence="2" type="ORF">MKZ38_007064</name>
</gene>
<name>A0AAD5WNG1_9PEZI</name>
<feature type="region of interest" description="Disordered" evidence="1">
    <location>
        <begin position="516"/>
        <end position="536"/>
    </location>
</feature>
<keyword evidence="3" id="KW-1185">Reference proteome</keyword>
<sequence length="536" mass="61036">MARTLHTIEGLILRQDWLSAHKIVILATGLLENITDLPMSTLIKDSIIITPASPIAPVPIHRPTLIRIRQHKNIFFICHIPGHFFRAVYRQRKGKSSFTLMDPMHRQGKRLTQSHYNVFNIFSRITTALALPNGIKLRIGNITHQAGSYKYGYLTAFSIIPTIAYDQKDIDWASILRIRGNYQTKKAGNNEQQISAMAMRRIRKWINSRLGFPQETTIWCESPLETKITSKGPRHTILPTPLGFKLATKIGPTYSYAASMKKEHTQQSDIALSDNSVQEVKTPTVKDKLESSRPGRKPRQPWMSTLQSTAIKEAEAEHGIKINRDMLAQPVGHPHSSKLYNVYNDSDGDSYIRTPIVIKKDFIGWEKHTPSFLKWKNLPVTGSLPVQGQSTIIDAKEFDDDLIKKNQEVSRRKYSVRKTRIKGKKPKAKEITKYNDLTDSNTSDTESTEDSFAVFDDYKMKVKYKPPSVTKKVKHEPSPITKIKNRPSPAAKKVKIKPSLSAKKIATKRKVASIISEEEEHAQEQEEEKREPLLME</sequence>
<evidence type="ECO:0000313" key="3">
    <source>
        <dbReference type="Proteomes" id="UP001201980"/>
    </source>
</evidence>
<dbReference type="AlphaFoldDB" id="A0AAD5WNG1"/>
<comment type="caution">
    <text evidence="2">The sequence shown here is derived from an EMBL/GenBank/DDBJ whole genome shotgun (WGS) entry which is preliminary data.</text>
</comment>
<feature type="compositionally biased region" description="Polar residues" evidence="1">
    <location>
        <begin position="267"/>
        <end position="281"/>
    </location>
</feature>
<accession>A0AAD5WNG1</accession>
<reference evidence="2" key="1">
    <citation type="submission" date="2022-07" db="EMBL/GenBank/DDBJ databases">
        <title>Draft genome sequence of Zalerion maritima ATCC 34329, a (micro)plastics degrading marine fungus.</title>
        <authorList>
            <person name="Paco A."/>
            <person name="Goncalves M.F.M."/>
            <person name="Rocha-Santos T.A.P."/>
            <person name="Alves A."/>
        </authorList>
    </citation>
    <scope>NUCLEOTIDE SEQUENCE</scope>
    <source>
        <strain evidence="2">ATCC 34329</strain>
    </source>
</reference>
<organism evidence="2 3">
    <name type="scientific">Zalerion maritima</name>
    <dbReference type="NCBI Taxonomy" id="339359"/>
    <lineage>
        <taxon>Eukaryota</taxon>
        <taxon>Fungi</taxon>
        <taxon>Dikarya</taxon>
        <taxon>Ascomycota</taxon>
        <taxon>Pezizomycotina</taxon>
        <taxon>Sordariomycetes</taxon>
        <taxon>Lulworthiomycetidae</taxon>
        <taxon>Lulworthiales</taxon>
        <taxon>Lulworthiaceae</taxon>
        <taxon>Zalerion</taxon>
    </lineage>
</organism>
<feature type="compositionally biased region" description="Basic and acidic residues" evidence="1">
    <location>
        <begin position="284"/>
        <end position="293"/>
    </location>
</feature>
<dbReference type="EMBL" id="JAKWBI020000442">
    <property type="protein sequence ID" value="KAJ2894960.1"/>
    <property type="molecule type" value="Genomic_DNA"/>
</dbReference>
<protein>
    <submittedName>
        <fullName evidence="2">Uncharacterized protein</fullName>
    </submittedName>
</protein>
<evidence type="ECO:0000313" key="2">
    <source>
        <dbReference type="EMBL" id="KAJ2894960.1"/>
    </source>
</evidence>
<evidence type="ECO:0000256" key="1">
    <source>
        <dbReference type="SAM" id="MobiDB-lite"/>
    </source>
</evidence>
<dbReference type="Proteomes" id="UP001201980">
    <property type="component" value="Unassembled WGS sequence"/>
</dbReference>